<dbReference type="InterPro" id="IPR036721">
    <property type="entry name" value="RCK_C_sf"/>
</dbReference>
<sequence>MVRERVIYSCVLINSIYIMTEPVFLRDFVIIFGAAISITFLFHHLRIAPIVGYLIAGVMLGPSMLGIIKDVGLIESLAEIGIILLLFLIGVEFSLAEIIRINRAVFIGGFFQVFLTTTVVLLIALFFGASFEQGLFFGFLVALSSTAIVLKVLSDRGEIDSPQGRLSAGVLIFQDLSVVVMVLLMPMLGGRSGVSALDVALNILWALIFVVLMIAVSRFVVPLVMYRVVKTHSRELFLVGIVLICFGTAYLTSLVGLSLALGAFLAGLVISESEYGYQAFSEILPLKDIFSILFFVSIGLLLDVDSVLRNPVVILLAVFAILVIKFVSGTLIPVILGYPLRVGVLVGVALSQIGEFSFVLSREGLNYGLISSDGYQVFLASSIITMMFTPFMIQGSGGFSEYIERLPQFRALRAGRLREDDLKKEELKNHVVVVGFGLNGRNVSKVLSSSGIPYVVLEMNPETVRIEKKRGVPILYGDASKESVLAHVNVATARSVVVAISDASATRRIVELARRLNPSVYIVARTRYTNEVNPLYSLGANDVIPEEFETSIEIVSRVLHRYLIPMDEIVKHIIKIRKDGYDMFRNIEQRNVALPDLKQHLPDVEIGAFRIDDASPLAGKTLSEVGLRKSFGTTVLAIRRDKLIITNPSGDTQLLAQDIIVLMGTRDSIASVKPLLLPPAK</sequence>
<dbReference type="PANTHER" id="PTHR42751:SF3">
    <property type="entry name" value="SODIUM_GLUTAMATE SYMPORTER"/>
    <property type="match status" value="1"/>
</dbReference>
<evidence type="ECO:0000259" key="8">
    <source>
        <dbReference type="PROSITE" id="PS51201"/>
    </source>
</evidence>
<dbReference type="Pfam" id="PF02254">
    <property type="entry name" value="TrkA_N"/>
    <property type="match status" value="1"/>
</dbReference>
<dbReference type="AlphaFoldDB" id="A0A284VNX7"/>
<dbReference type="InterPro" id="IPR006153">
    <property type="entry name" value="Cation/H_exchanger_TM"/>
</dbReference>
<feature type="transmembrane region" description="Helical" evidence="7">
    <location>
        <begin position="289"/>
        <end position="308"/>
    </location>
</feature>
<evidence type="ECO:0000256" key="1">
    <source>
        <dbReference type="ARBA" id="ARBA00004141"/>
    </source>
</evidence>
<evidence type="ECO:0000256" key="7">
    <source>
        <dbReference type="SAM" id="Phobius"/>
    </source>
</evidence>
<comment type="subcellular location">
    <subcellularLocation>
        <location evidence="1">Membrane</location>
        <topology evidence="1">Multi-pass membrane protein</topology>
    </subcellularLocation>
</comment>
<feature type="transmembrane region" description="Helical" evidence="7">
    <location>
        <begin position="135"/>
        <end position="154"/>
    </location>
</feature>
<evidence type="ECO:0000313" key="10">
    <source>
        <dbReference type="EMBL" id="SNQ60974.1"/>
    </source>
</evidence>
<feature type="transmembrane region" description="Helical" evidence="7">
    <location>
        <begin position="106"/>
        <end position="129"/>
    </location>
</feature>
<feature type="transmembrane region" description="Helical" evidence="7">
    <location>
        <begin position="236"/>
        <end position="269"/>
    </location>
</feature>
<name>A0A284VNX7_9EURY</name>
<feature type="transmembrane region" description="Helical" evidence="7">
    <location>
        <begin position="166"/>
        <end position="188"/>
    </location>
</feature>
<dbReference type="OrthoDB" id="43518at2157"/>
<evidence type="ECO:0000256" key="2">
    <source>
        <dbReference type="ARBA" id="ARBA00005551"/>
    </source>
</evidence>
<evidence type="ECO:0000256" key="4">
    <source>
        <dbReference type="ARBA" id="ARBA00022692"/>
    </source>
</evidence>
<dbReference type="Gene3D" id="3.40.50.720">
    <property type="entry name" value="NAD(P)-binding Rossmann-like Domain"/>
    <property type="match status" value="1"/>
</dbReference>
<evidence type="ECO:0000259" key="9">
    <source>
        <dbReference type="PROSITE" id="PS51202"/>
    </source>
</evidence>
<dbReference type="InterPro" id="IPR003148">
    <property type="entry name" value="RCK_N"/>
</dbReference>
<dbReference type="InterPro" id="IPR036291">
    <property type="entry name" value="NAD(P)-bd_dom_sf"/>
</dbReference>
<protein>
    <submittedName>
        <fullName evidence="10">Sodium/hydrogen exchanger</fullName>
    </submittedName>
</protein>
<dbReference type="Gene3D" id="3.30.70.1450">
    <property type="entry name" value="Regulator of K+ conductance, C-terminal domain"/>
    <property type="match status" value="1"/>
</dbReference>
<feature type="domain" description="RCK C-terminal" evidence="9">
    <location>
        <begin position="594"/>
        <end position="678"/>
    </location>
</feature>
<organism evidence="10 11">
    <name type="scientific">Candidatus Methanoperedens nitratireducens</name>
    <dbReference type="NCBI Taxonomy" id="1392998"/>
    <lineage>
        <taxon>Archaea</taxon>
        <taxon>Methanobacteriati</taxon>
        <taxon>Methanobacteriota</taxon>
        <taxon>Stenosarchaea group</taxon>
        <taxon>Methanomicrobia</taxon>
        <taxon>Methanosarcinales</taxon>
        <taxon>ANME-2 cluster</taxon>
        <taxon>Candidatus Methanoperedentaceae</taxon>
        <taxon>Candidatus Methanoperedens</taxon>
    </lineage>
</organism>
<feature type="transmembrane region" description="Helical" evidence="7">
    <location>
        <begin position="200"/>
        <end position="224"/>
    </location>
</feature>
<dbReference type="Pfam" id="PF02080">
    <property type="entry name" value="TrkA_C"/>
    <property type="match status" value="1"/>
</dbReference>
<dbReference type="RefSeq" id="WP_096205546.1">
    <property type="nucleotide sequence ID" value="NZ_FZMP01000131.1"/>
</dbReference>
<keyword evidence="6 7" id="KW-0472">Membrane</keyword>
<reference evidence="11" key="1">
    <citation type="submission" date="2017-06" db="EMBL/GenBank/DDBJ databases">
        <authorList>
            <person name="Cremers G."/>
        </authorList>
    </citation>
    <scope>NUCLEOTIDE SEQUENCE [LARGE SCALE GENOMIC DNA]</scope>
</reference>
<dbReference type="EMBL" id="FZMP01000131">
    <property type="protein sequence ID" value="SNQ60974.1"/>
    <property type="molecule type" value="Genomic_DNA"/>
</dbReference>
<dbReference type="SUPFAM" id="SSF116726">
    <property type="entry name" value="TrkA C-terminal domain-like"/>
    <property type="match status" value="1"/>
</dbReference>
<evidence type="ECO:0000313" key="11">
    <source>
        <dbReference type="Proteomes" id="UP000218615"/>
    </source>
</evidence>
<proteinExistence type="inferred from homology"/>
<dbReference type="Proteomes" id="UP000218615">
    <property type="component" value="Unassembled WGS sequence"/>
</dbReference>
<dbReference type="GO" id="GO:1902600">
    <property type="term" value="P:proton transmembrane transport"/>
    <property type="evidence" value="ECO:0007669"/>
    <property type="project" value="InterPro"/>
</dbReference>
<dbReference type="InterPro" id="IPR038770">
    <property type="entry name" value="Na+/solute_symporter_sf"/>
</dbReference>
<keyword evidence="5 7" id="KW-1133">Transmembrane helix</keyword>
<dbReference type="STRING" id="1392998.ANME2D_03382"/>
<accession>A0A284VNX7</accession>
<feature type="domain" description="RCK N-terminal" evidence="8">
    <location>
        <begin position="428"/>
        <end position="545"/>
    </location>
</feature>
<keyword evidence="11" id="KW-1185">Reference proteome</keyword>
<feature type="transmembrane region" description="Helical" evidence="7">
    <location>
        <begin position="50"/>
        <end position="68"/>
    </location>
</feature>
<evidence type="ECO:0000256" key="5">
    <source>
        <dbReference type="ARBA" id="ARBA00022989"/>
    </source>
</evidence>
<dbReference type="PROSITE" id="PS51201">
    <property type="entry name" value="RCK_N"/>
    <property type="match status" value="1"/>
</dbReference>
<dbReference type="Gene3D" id="1.20.1530.20">
    <property type="match status" value="1"/>
</dbReference>
<dbReference type="GO" id="GO:0006813">
    <property type="term" value="P:potassium ion transport"/>
    <property type="evidence" value="ECO:0007669"/>
    <property type="project" value="InterPro"/>
</dbReference>
<dbReference type="Pfam" id="PF00999">
    <property type="entry name" value="Na_H_Exchanger"/>
    <property type="match status" value="1"/>
</dbReference>
<dbReference type="InterPro" id="IPR006037">
    <property type="entry name" value="RCK_C"/>
</dbReference>
<dbReference type="GO" id="GO:0015297">
    <property type="term" value="F:antiporter activity"/>
    <property type="evidence" value="ECO:0007669"/>
    <property type="project" value="InterPro"/>
</dbReference>
<dbReference type="PANTHER" id="PTHR42751">
    <property type="entry name" value="SODIUM/HYDROGEN EXCHANGER FAMILY/TRKA DOMAIN PROTEIN"/>
    <property type="match status" value="1"/>
</dbReference>
<dbReference type="PROSITE" id="PS51202">
    <property type="entry name" value="RCK_C"/>
    <property type="match status" value="1"/>
</dbReference>
<dbReference type="GO" id="GO:0008324">
    <property type="term" value="F:monoatomic cation transmembrane transporter activity"/>
    <property type="evidence" value="ECO:0007669"/>
    <property type="project" value="InterPro"/>
</dbReference>
<keyword evidence="3" id="KW-0813">Transport</keyword>
<keyword evidence="4 7" id="KW-0812">Transmembrane</keyword>
<evidence type="ECO:0000256" key="3">
    <source>
        <dbReference type="ARBA" id="ARBA00022448"/>
    </source>
</evidence>
<feature type="transmembrane region" description="Helical" evidence="7">
    <location>
        <begin position="23"/>
        <end position="43"/>
    </location>
</feature>
<evidence type="ECO:0000256" key="6">
    <source>
        <dbReference type="ARBA" id="ARBA00023136"/>
    </source>
</evidence>
<feature type="transmembrane region" description="Helical" evidence="7">
    <location>
        <begin position="80"/>
        <end position="99"/>
    </location>
</feature>
<dbReference type="SUPFAM" id="SSF51735">
    <property type="entry name" value="NAD(P)-binding Rossmann-fold domains"/>
    <property type="match status" value="1"/>
</dbReference>
<comment type="similarity">
    <text evidence="2">Belongs to the monovalent cation:proton antiporter 2 (CPA2) transporter (TC 2.A.37) family.</text>
</comment>
<gene>
    <name evidence="10" type="ORF">MNV_2160001</name>
</gene>
<feature type="transmembrane region" description="Helical" evidence="7">
    <location>
        <begin position="315"/>
        <end position="336"/>
    </location>
</feature>
<dbReference type="GO" id="GO:0016020">
    <property type="term" value="C:membrane"/>
    <property type="evidence" value="ECO:0007669"/>
    <property type="project" value="UniProtKB-SubCell"/>
</dbReference>